<protein>
    <submittedName>
        <fullName evidence="2">Uncharacterized protein</fullName>
    </submittedName>
</protein>
<gene>
    <name evidence="2" type="ORF">PSTG_15128</name>
</gene>
<dbReference type="AlphaFoldDB" id="A0A0L0UWT3"/>
<feature type="region of interest" description="Disordered" evidence="1">
    <location>
        <begin position="1"/>
        <end position="56"/>
    </location>
</feature>
<reference evidence="3" key="1">
    <citation type="submission" date="2014-03" db="EMBL/GenBank/DDBJ databases">
        <title>The Genome Sequence of Puccinia striiformis f. sp. tritici PST-78.</title>
        <authorList>
            <consortium name="The Broad Institute Genome Sequencing Platform"/>
            <person name="Cuomo C."/>
            <person name="Hulbert S."/>
            <person name="Chen X."/>
            <person name="Walker B."/>
            <person name="Young S.K."/>
            <person name="Zeng Q."/>
            <person name="Gargeya S."/>
            <person name="Fitzgerald M."/>
            <person name="Haas B."/>
            <person name="Abouelleil A."/>
            <person name="Alvarado L."/>
            <person name="Arachchi H.M."/>
            <person name="Berlin A.M."/>
            <person name="Chapman S.B."/>
            <person name="Goldberg J."/>
            <person name="Griggs A."/>
            <person name="Gujja S."/>
            <person name="Hansen M."/>
            <person name="Howarth C."/>
            <person name="Imamovic A."/>
            <person name="Larimer J."/>
            <person name="McCowan C."/>
            <person name="Montmayeur A."/>
            <person name="Murphy C."/>
            <person name="Neiman D."/>
            <person name="Pearson M."/>
            <person name="Priest M."/>
            <person name="Roberts A."/>
            <person name="Saif S."/>
            <person name="Shea T."/>
            <person name="Sisk P."/>
            <person name="Sykes S."/>
            <person name="Wortman J."/>
            <person name="Nusbaum C."/>
            <person name="Birren B."/>
        </authorList>
    </citation>
    <scope>NUCLEOTIDE SEQUENCE [LARGE SCALE GENOMIC DNA]</scope>
    <source>
        <strain evidence="3">race PST-78</strain>
    </source>
</reference>
<dbReference type="STRING" id="1165861.A0A0L0UWT3"/>
<feature type="compositionally biased region" description="Low complexity" evidence="1">
    <location>
        <begin position="36"/>
        <end position="50"/>
    </location>
</feature>
<feature type="region of interest" description="Disordered" evidence="1">
    <location>
        <begin position="103"/>
        <end position="278"/>
    </location>
</feature>
<sequence length="399" mass="41920">MGKFPQGVSAVKPPIKRRRMDEIQPLDEDIDAHQLPPDSSNPSPSSGQQNPKDHLHAPGDVRVEMLVPHRPLSVNLQSTPCVPLNSAPVAHWTYFSASSLLTHTPSSASSSTTHTPSSASSLPTHTPSSASCSTTTKPSSASSSTSTKPSSASSSTTTTPSSASSSTTHTPSSASSSTTHTPSSVSSSTTHTPSSASSYTSTKPSSASSSTTTQPSSASSSTTQTPRSASSLPTTTPSSASSLPTTTPSSASSLPEPDATSPNSQALVVQKKEPDTHRSQHNYTPFCLYLVAGVRGLILASHNRQFISGASALGFLSAVEHIFTKNIPRHEGLEPIWRRLGAYIDGLFIDSFLTPNCLFSFHQPQILQLAQAITSDFLLSVQNQFPSQNFKIPRAITVK</sequence>
<dbReference type="EMBL" id="AJIL01000203">
    <property type="protein sequence ID" value="KNE91470.1"/>
    <property type="molecule type" value="Genomic_DNA"/>
</dbReference>
<evidence type="ECO:0000313" key="3">
    <source>
        <dbReference type="Proteomes" id="UP000054564"/>
    </source>
</evidence>
<accession>A0A0L0UWT3</accession>
<evidence type="ECO:0000256" key="1">
    <source>
        <dbReference type="SAM" id="MobiDB-lite"/>
    </source>
</evidence>
<keyword evidence="3" id="KW-1185">Reference proteome</keyword>
<evidence type="ECO:0000313" key="2">
    <source>
        <dbReference type="EMBL" id="KNE91470.1"/>
    </source>
</evidence>
<comment type="caution">
    <text evidence="2">The sequence shown here is derived from an EMBL/GenBank/DDBJ whole genome shotgun (WGS) entry which is preliminary data.</text>
</comment>
<dbReference type="Proteomes" id="UP000054564">
    <property type="component" value="Unassembled WGS sequence"/>
</dbReference>
<name>A0A0L0UWT3_9BASI</name>
<feature type="compositionally biased region" description="Low complexity" evidence="1">
    <location>
        <begin position="103"/>
        <end position="255"/>
    </location>
</feature>
<proteinExistence type="predicted"/>
<organism evidence="2 3">
    <name type="scientific">Puccinia striiformis f. sp. tritici PST-78</name>
    <dbReference type="NCBI Taxonomy" id="1165861"/>
    <lineage>
        <taxon>Eukaryota</taxon>
        <taxon>Fungi</taxon>
        <taxon>Dikarya</taxon>
        <taxon>Basidiomycota</taxon>
        <taxon>Pucciniomycotina</taxon>
        <taxon>Pucciniomycetes</taxon>
        <taxon>Pucciniales</taxon>
        <taxon>Pucciniaceae</taxon>
        <taxon>Puccinia</taxon>
    </lineage>
</organism>